<organism evidence="2 3">
    <name type="scientific">Nitrobacter hamburgensis (strain DSM 10229 / NCIMB 13809 / X14)</name>
    <dbReference type="NCBI Taxonomy" id="323097"/>
    <lineage>
        <taxon>Bacteria</taxon>
        <taxon>Pseudomonadati</taxon>
        <taxon>Pseudomonadota</taxon>
        <taxon>Alphaproteobacteria</taxon>
        <taxon>Hyphomicrobiales</taxon>
        <taxon>Nitrobacteraceae</taxon>
        <taxon>Nitrobacter</taxon>
    </lineage>
</organism>
<dbReference type="KEGG" id="nha:Nham_3349"/>
<feature type="coiled-coil region" evidence="1">
    <location>
        <begin position="76"/>
        <end position="106"/>
    </location>
</feature>
<dbReference type="AlphaFoldDB" id="Q1QI67"/>
<evidence type="ECO:0000313" key="2">
    <source>
        <dbReference type="EMBL" id="ABE64080.1"/>
    </source>
</evidence>
<gene>
    <name evidence="2" type="ordered locus">Nham_3349</name>
</gene>
<dbReference type="EMBL" id="CP000319">
    <property type="protein sequence ID" value="ABE64080.1"/>
    <property type="molecule type" value="Genomic_DNA"/>
</dbReference>
<name>Q1QI67_NITHX</name>
<evidence type="ECO:0000313" key="3">
    <source>
        <dbReference type="Proteomes" id="UP000001953"/>
    </source>
</evidence>
<sequence length="130" mass="15182">MSEIRENQSEAMSTASLDEAADLLRELAGNRRADESMKAVLRRVRRRLADWKPSRVRDIWYRDPRVKLRAGEIEQLRSLVDRKAETKAAVDELAELRNRISRLETLLERSDPTFHREAIDTLRSQRRALG</sequence>
<protein>
    <submittedName>
        <fullName evidence="2">Uncharacterized protein</fullName>
    </submittedName>
</protein>
<keyword evidence="3" id="KW-1185">Reference proteome</keyword>
<reference evidence="2 3" key="1">
    <citation type="submission" date="2006-03" db="EMBL/GenBank/DDBJ databases">
        <title>Complete sequence of chromosome of Nitrobacter hamburgensis X14.</title>
        <authorList>
            <consortium name="US DOE Joint Genome Institute"/>
            <person name="Copeland A."/>
            <person name="Lucas S."/>
            <person name="Lapidus A."/>
            <person name="Barry K."/>
            <person name="Detter J.C."/>
            <person name="Glavina del Rio T."/>
            <person name="Hammon N."/>
            <person name="Israni S."/>
            <person name="Dalin E."/>
            <person name="Tice H."/>
            <person name="Pitluck S."/>
            <person name="Chain P."/>
            <person name="Malfatti S."/>
            <person name="Shin M."/>
            <person name="Vergez L."/>
            <person name="Schmutz J."/>
            <person name="Larimer F."/>
            <person name="Land M."/>
            <person name="Hauser L."/>
            <person name="Kyrpides N."/>
            <person name="Ivanova N."/>
            <person name="Ward B."/>
            <person name="Arp D."/>
            <person name="Klotz M."/>
            <person name="Stein L."/>
            <person name="O'Mullan G."/>
            <person name="Starkenburg S."/>
            <person name="Sayavedra L."/>
            <person name="Poret-Peterson A.T."/>
            <person name="Gentry M.E."/>
            <person name="Bruce D."/>
            <person name="Richardson P."/>
        </authorList>
    </citation>
    <scope>NUCLEOTIDE SEQUENCE [LARGE SCALE GENOMIC DNA]</scope>
    <source>
        <strain evidence="3">DSM 10229 / NCIMB 13809 / X14</strain>
    </source>
</reference>
<keyword evidence="1" id="KW-0175">Coiled coil</keyword>
<proteinExistence type="predicted"/>
<dbReference type="HOGENOM" id="CLU_1784857_0_0_5"/>
<accession>Q1QI67</accession>
<dbReference type="OrthoDB" id="8384127at2"/>
<dbReference type="Proteomes" id="UP000001953">
    <property type="component" value="Chromosome"/>
</dbReference>
<evidence type="ECO:0000256" key="1">
    <source>
        <dbReference type="SAM" id="Coils"/>
    </source>
</evidence>